<feature type="region of interest" description="Disordered" evidence="2">
    <location>
        <begin position="310"/>
        <end position="353"/>
    </location>
</feature>
<gene>
    <name evidence="3" type="ORF">FIE12Z_8005</name>
</gene>
<dbReference type="EMBL" id="PXXK01000236">
    <property type="protein sequence ID" value="RFN47731.1"/>
    <property type="molecule type" value="Genomic_DNA"/>
</dbReference>
<reference evidence="3 4" key="1">
    <citation type="journal article" date="2018" name="PLoS Pathog.">
        <title>Evolution of structural diversity of trichothecenes, a family of toxins produced by plant pathogenic and entomopathogenic fungi.</title>
        <authorList>
            <person name="Proctor R.H."/>
            <person name="McCormick S.P."/>
            <person name="Kim H.S."/>
            <person name="Cardoza R.E."/>
            <person name="Stanley A.M."/>
            <person name="Lindo L."/>
            <person name="Kelly A."/>
            <person name="Brown D.W."/>
            <person name="Lee T."/>
            <person name="Vaughan M.M."/>
            <person name="Alexander N.J."/>
            <person name="Busman M."/>
            <person name="Gutierrez S."/>
        </authorList>
    </citation>
    <scope>NUCLEOTIDE SEQUENCE [LARGE SCALE GENOMIC DNA]</scope>
    <source>
        <strain evidence="3 4">NRRL 13405</strain>
    </source>
</reference>
<sequence>MPETMDMPQTTAIPETTHMANPTSVSTDMPEPESVPGTTVMPEADPTAEEATVIEDKFPMEPETRDSKRGIFWDHVFEPQSPVTRNKKRPSSSPTLPPKKRARRSLYDLKAELQHRPDGHAPDGIRATLSEMRYHEITLQKRLALRLAEQAAFQDSTRSYTEQQALASLESKIECLHQSIQQLERDRVPIKERLKEWEKLRSVMLHPDTAKPRGLDEVNRRLQQNTTAILNAKKTLQQTIEALDRQKAAREKLAATVEDNLNEIGDQVLAWDALMRLVNGFPASVDRVNAVLKMQETCLEDIACFDDKYDEEEEDDSGIDEPLIKTPDLPDLPDWDSLDGSTSLAKAPLHNDI</sequence>
<protein>
    <submittedName>
        <fullName evidence="3">Uncharacterized protein</fullName>
    </submittedName>
</protein>
<feature type="region of interest" description="Disordered" evidence="2">
    <location>
        <begin position="77"/>
        <end position="102"/>
    </location>
</feature>
<feature type="region of interest" description="Disordered" evidence="2">
    <location>
        <begin position="1"/>
        <end position="51"/>
    </location>
</feature>
<dbReference type="AlphaFoldDB" id="A0A395MIS8"/>
<organism evidence="3 4">
    <name type="scientific">Fusarium flagelliforme</name>
    <dbReference type="NCBI Taxonomy" id="2675880"/>
    <lineage>
        <taxon>Eukaryota</taxon>
        <taxon>Fungi</taxon>
        <taxon>Dikarya</taxon>
        <taxon>Ascomycota</taxon>
        <taxon>Pezizomycotina</taxon>
        <taxon>Sordariomycetes</taxon>
        <taxon>Hypocreomycetidae</taxon>
        <taxon>Hypocreales</taxon>
        <taxon>Nectriaceae</taxon>
        <taxon>Fusarium</taxon>
        <taxon>Fusarium incarnatum-equiseti species complex</taxon>
    </lineage>
</organism>
<keyword evidence="4" id="KW-1185">Reference proteome</keyword>
<evidence type="ECO:0000256" key="1">
    <source>
        <dbReference type="SAM" id="Coils"/>
    </source>
</evidence>
<name>A0A395MIS8_9HYPO</name>
<dbReference type="Proteomes" id="UP000265631">
    <property type="component" value="Unassembled WGS sequence"/>
</dbReference>
<feature type="coiled-coil region" evidence="1">
    <location>
        <begin position="166"/>
        <end position="200"/>
    </location>
</feature>
<feature type="compositionally biased region" description="Polar residues" evidence="2">
    <location>
        <begin position="7"/>
        <end position="27"/>
    </location>
</feature>
<feature type="compositionally biased region" description="Acidic residues" evidence="2">
    <location>
        <begin position="310"/>
        <end position="319"/>
    </location>
</feature>
<proteinExistence type="predicted"/>
<evidence type="ECO:0000313" key="3">
    <source>
        <dbReference type="EMBL" id="RFN47731.1"/>
    </source>
</evidence>
<keyword evidence="1" id="KW-0175">Coiled coil</keyword>
<comment type="caution">
    <text evidence="3">The sequence shown here is derived from an EMBL/GenBank/DDBJ whole genome shotgun (WGS) entry which is preliminary data.</text>
</comment>
<evidence type="ECO:0000256" key="2">
    <source>
        <dbReference type="SAM" id="MobiDB-lite"/>
    </source>
</evidence>
<evidence type="ECO:0000313" key="4">
    <source>
        <dbReference type="Proteomes" id="UP000265631"/>
    </source>
</evidence>
<accession>A0A395MIS8</accession>